<gene>
    <name evidence="1" type="ORF">E7272_07665</name>
</gene>
<comment type="caution">
    <text evidence="1">The sequence shown here is derived from an EMBL/GenBank/DDBJ whole genome shotgun (WGS) entry which is preliminary data.</text>
</comment>
<evidence type="ECO:0000313" key="1">
    <source>
        <dbReference type="EMBL" id="MBE5919709.1"/>
    </source>
</evidence>
<accession>A0A927YMD7</accession>
<name>A0A927YMD7_9FIRM</name>
<organism evidence="1 2">
    <name type="scientific">Pseudobutyrivibrio ruminis</name>
    <dbReference type="NCBI Taxonomy" id="46206"/>
    <lineage>
        <taxon>Bacteria</taxon>
        <taxon>Bacillati</taxon>
        <taxon>Bacillota</taxon>
        <taxon>Clostridia</taxon>
        <taxon>Lachnospirales</taxon>
        <taxon>Lachnospiraceae</taxon>
        <taxon>Pseudobutyrivibrio</taxon>
    </lineage>
</organism>
<evidence type="ECO:0000313" key="2">
    <source>
        <dbReference type="Proteomes" id="UP000766246"/>
    </source>
</evidence>
<reference evidence="1" key="1">
    <citation type="submission" date="2019-04" db="EMBL/GenBank/DDBJ databases">
        <title>Evolution of Biomass-Degrading Anaerobic Consortia Revealed by Metagenomics.</title>
        <authorList>
            <person name="Peng X."/>
        </authorList>
    </citation>
    <scope>NUCLEOTIDE SEQUENCE</scope>
    <source>
        <strain evidence="1">SIG311</strain>
    </source>
</reference>
<dbReference type="Proteomes" id="UP000766246">
    <property type="component" value="Unassembled WGS sequence"/>
</dbReference>
<proteinExistence type="predicted"/>
<dbReference type="AlphaFoldDB" id="A0A927YMD7"/>
<protein>
    <submittedName>
        <fullName evidence="1">Uncharacterized protein</fullName>
    </submittedName>
</protein>
<sequence>MNKNIFRAGAHRLNMNIEELSKVLAIDKSILYKIITYQNHSSPFLLKKLDLLLDKSVQDDYEDYYFGVRPLDPLSRLGEIEEIIRINQENNQLNSLIFYFFNYKDYIKRYALENKNLINQLKMDRSIFYLMNKMFSNIKNYGKPGVYLDKKGQEHLKYLMQLY</sequence>
<dbReference type="EMBL" id="SVER01000017">
    <property type="protein sequence ID" value="MBE5919709.1"/>
    <property type="molecule type" value="Genomic_DNA"/>
</dbReference>